<name>A0A382GAD4_9ZZZZ</name>
<organism evidence="1">
    <name type="scientific">marine metagenome</name>
    <dbReference type="NCBI Taxonomy" id="408172"/>
    <lineage>
        <taxon>unclassified sequences</taxon>
        <taxon>metagenomes</taxon>
        <taxon>ecological metagenomes</taxon>
    </lineage>
</organism>
<reference evidence="1" key="1">
    <citation type="submission" date="2018-05" db="EMBL/GenBank/DDBJ databases">
        <authorList>
            <person name="Lanie J.A."/>
            <person name="Ng W.-L."/>
            <person name="Kazmierczak K.M."/>
            <person name="Andrzejewski T.M."/>
            <person name="Davidsen T.M."/>
            <person name="Wayne K.J."/>
            <person name="Tettelin H."/>
            <person name="Glass J.I."/>
            <person name="Rusch D."/>
            <person name="Podicherti R."/>
            <person name="Tsui H.-C.T."/>
            <person name="Winkler M.E."/>
        </authorList>
    </citation>
    <scope>NUCLEOTIDE SEQUENCE</scope>
</reference>
<sequence length="159" mass="17524">MSITSVIIYLAFVFGVSTLHGKSESSSHDQLVQKLKTIVIPEVKFVEAPLPDVLTFLHVAARKHDPQAIENPQSAGVNIVLLTRENPPPTVTLNTRNLTLGVLLGFITELTGYVYEVREQAVVVRKLPPKKKKQFGGPLLETEIYELSEGLKRRLSGGP</sequence>
<dbReference type="EMBL" id="UINC01054182">
    <property type="protein sequence ID" value="SVB71574.1"/>
    <property type="molecule type" value="Genomic_DNA"/>
</dbReference>
<gene>
    <name evidence="1" type="ORF">METZ01_LOCUS224428</name>
</gene>
<proteinExistence type="predicted"/>
<evidence type="ECO:0000313" key="1">
    <source>
        <dbReference type="EMBL" id="SVB71574.1"/>
    </source>
</evidence>
<dbReference type="AlphaFoldDB" id="A0A382GAD4"/>
<protein>
    <submittedName>
        <fullName evidence="1">Uncharacterized protein</fullName>
    </submittedName>
</protein>
<accession>A0A382GAD4</accession>